<dbReference type="GeneID" id="117566247"/>
<organism evidence="4 5">
    <name type="scientific">Drosophila albomicans</name>
    <name type="common">Fruit fly</name>
    <dbReference type="NCBI Taxonomy" id="7291"/>
    <lineage>
        <taxon>Eukaryota</taxon>
        <taxon>Metazoa</taxon>
        <taxon>Ecdysozoa</taxon>
        <taxon>Arthropoda</taxon>
        <taxon>Hexapoda</taxon>
        <taxon>Insecta</taxon>
        <taxon>Pterygota</taxon>
        <taxon>Neoptera</taxon>
        <taxon>Endopterygota</taxon>
        <taxon>Diptera</taxon>
        <taxon>Brachycera</taxon>
        <taxon>Muscomorpha</taxon>
        <taxon>Ephydroidea</taxon>
        <taxon>Drosophilidae</taxon>
        <taxon>Drosophila</taxon>
    </lineage>
</organism>
<keyword evidence="3" id="KW-0812">Transmembrane</keyword>
<evidence type="ECO:0000256" key="2">
    <source>
        <dbReference type="SAM" id="MobiDB-lite"/>
    </source>
</evidence>
<evidence type="ECO:0000256" key="3">
    <source>
        <dbReference type="SAM" id="Phobius"/>
    </source>
</evidence>
<gene>
    <name evidence="5" type="primary">LOC117566247</name>
</gene>
<accession>A0A9C6T8Y8</accession>
<keyword evidence="4" id="KW-1185">Reference proteome</keyword>
<feature type="transmembrane region" description="Helical" evidence="3">
    <location>
        <begin position="326"/>
        <end position="347"/>
    </location>
</feature>
<sequence length="376" mass="43874">MSPSNIKKDQTQQPQRHIVLHSPRDWTAYETCLNRTLDELNSTFDKMPQPSKPQYSFLCPGPKQLITSAASSSRSPSLSSAFYKDQQRNTPKMDVASRMHAMKVCNVLLARLWRRRCSEVSDLHELVRKYQLKANSMRDDLFMRNNMINREQVRSNRLEKELRRFKQGAIKTHNYEIVDNALNELNLLVAQLRYELDAKTQECKNCSELLLESKTERFREMRKFRECSQELAKQQVQNRILEMRNAELEDMLLNLKDSFQLQNDETAASVFASQEKIDNAYETLKGLEQEAFALEIKNNELMRDTQANMIMQEIEGVQQNIGIVRYLLWLSYRYLTYEIVANLLGFMLHNPTSRRGKPVTSLGLCLIIVILIGAFY</sequence>
<evidence type="ECO:0000313" key="5">
    <source>
        <dbReference type="RefSeq" id="XP_051862172.1"/>
    </source>
</evidence>
<dbReference type="RefSeq" id="XP_051862172.1">
    <property type="nucleotide sequence ID" value="XM_052006212.1"/>
</dbReference>
<proteinExistence type="predicted"/>
<feature type="compositionally biased region" description="Low complexity" evidence="2">
    <location>
        <begin position="68"/>
        <end position="81"/>
    </location>
</feature>
<feature type="coiled-coil region" evidence="1">
    <location>
        <begin position="148"/>
        <end position="202"/>
    </location>
</feature>
<keyword evidence="1" id="KW-0175">Coiled coil</keyword>
<dbReference type="AlphaFoldDB" id="A0A9C6T8Y8"/>
<dbReference type="OrthoDB" id="7856917at2759"/>
<name>A0A9C6T8Y8_DROAB</name>
<feature type="transmembrane region" description="Helical" evidence="3">
    <location>
        <begin position="359"/>
        <end position="375"/>
    </location>
</feature>
<keyword evidence="3" id="KW-0472">Membrane</keyword>
<feature type="coiled-coil region" evidence="1">
    <location>
        <begin position="231"/>
        <end position="304"/>
    </location>
</feature>
<keyword evidence="3" id="KW-1133">Transmembrane helix</keyword>
<reference evidence="5" key="1">
    <citation type="submission" date="2025-08" db="UniProtKB">
        <authorList>
            <consortium name="RefSeq"/>
        </authorList>
    </citation>
    <scope>IDENTIFICATION</scope>
    <source>
        <strain evidence="5">15112-1751.03</strain>
        <tissue evidence="5">Whole Adult</tissue>
    </source>
</reference>
<evidence type="ECO:0000313" key="4">
    <source>
        <dbReference type="Proteomes" id="UP000515160"/>
    </source>
</evidence>
<protein>
    <submittedName>
        <fullName evidence="5">Uncharacterized protein LOC117566247 isoform X1</fullName>
    </submittedName>
</protein>
<feature type="region of interest" description="Disordered" evidence="2">
    <location>
        <begin position="67"/>
        <end position="90"/>
    </location>
</feature>
<dbReference type="Proteomes" id="UP000515160">
    <property type="component" value="Chromosome X"/>
</dbReference>
<evidence type="ECO:0000256" key="1">
    <source>
        <dbReference type="SAM" id="Coils"/>
    </source>
</evidence>